<feature type="transmembrane region" description="Helical" evidence="2">
    <location>
        <begin position="179"/>
        <end position="202"/>
    </location>
</feature>
<organism evidence="3 4">
    <name type="scientific">Ciona intestinalis</name>
    <name type="common">Transparent sea squirt</name>
    <name type="synonym">Ascidia intestinalis</name>
    <dbReference type="NCBI Taxonomy" id="7719"/>
    <lineage>
        <taxon>Eukaryota</taxon>
        <taxon>Metazoa</taxon>
        <taxon>Chordata</taxon>
        <taxon>Tunicata</taxon>
        <taxon>Ascidiacea</taxon>
        <taxon>Phlebobranchia</taxon>
        <taxon>Cionidae</taxon>
        <taxon>Ciona</taxon>
    </lineage>
</organism>
<accession>F6TI46</accession>
<keyword evidence="2" id="KW-1133">Transmembrane helix</keyword>
<evidence type="ECO:0000256" key="1">
    <source>
        <dbReference type="SAM" id="MobiDB-lite"/>
    </source>
</evidence>
<evidence type="ECO:0000256" key="2">
    <source>
        <dbReference type="SAM" id="Phobius"/>
    </source>
</evidence>
<reference evidence="3" key="3">
    <citation type="submission" date="2025-09" db="UniProtKB">
        <authorList>
            <consortium name="Ensembl"/>
        </authorList>
    </citation>
    <scope>IDENTIFICATION</scope>
</reference>
<proteinExistence type="predicted"/>
<dbReference type="InParanoid" id="F6TI46"/>
<name>F6TI46_CIOIN</name>
<feature type="compositionally biased region" description="Basic residues" evidence="1">
    <location>
        <begin position="1"/>
        <end position="14"/>
    </location>
</feature>
<keyword evidence="2" id="KW-0472">Membrane</keyword>
<reference evidence="3" key="2">
    <citation type="submission" date="2025-08" db="UniProtKB">
        <authorList>
            <consortium name="Ensembl"/>
        </authorList>
    </citation>
    <scope>IDENTIFICATION</scope>
</reference>
<dbReference type="HOGENOM" id="CLU_1247803_0_0_1"/>
<evidence type="ECO:0000313" key="4">
    <source>
        <dbReference type="Proteomes" id="UP000008144"/>
    </source>
</evidence>
<reference evidence="4" key="1">
    <citation type="journal article" date="2002" name="Science">
        <title>The draft genome of Ciona intestinalis: insights into chordate and vertebrate origins.</title>
        <authorList>
            <person name="Dehal P."/>
            <person name="Satou Y."/>
            <person name="Campbell R.K."/>
            <person name="Chapman J."/>
            <person name="Degnan B."/>
            <person name="De Tomaso A."/>
            <person name="Davidson B."/>
            <person name="Di Gregorio A."/>
            <person name="Gelpke M."/>
            <person name="Goodstein D.M."/>
            <person name="Harafuji N."/>
            <person name="Hastings K.E."/>
            <person name="Ho I."/>
            <person name="Hotta K."/>
            <person name="Huang W."/>
            <person name="Kawashima T."/>
            <person name="Lemaire P."/>
            <person name="Martinez D."/>
            <person name="Meinertzhagen I.A."/>
            <person name="Necula S."/>
            <person name="Nonaka M."/>
            <person name="Putnam N."/>
            <person name="Rash S."/>
            <person name="Saiga H."/>
            <person name="Satake M."/>
            <person name="Terry A."/>
            <person name="Yamada L."/>
            <person name="Wang H.G."/>
            <person name="Awazu S."/>
            <person name="Azumi K."/>
            <person name="Boore J."/>
            <person name="Branno M."/>
            <person name="Chin-Bow S."/>
            <person name="DeSantis R."/>
            <person name="Doyle S."/>
            <person name="Francino P."/>
            <person name="Keys D.N."/>
            <person name="Haga S."/>
            <person name="Hayashi H."/>
            <person name="Hino K."/>
            <person name="Imai K.S."/>
            <person name="Inaba K."/>
            <person name="Kano S."/>
            <person name="Kobayashi K."/>
            <person name="Kobayashi M."/>
            <person name="Lee B.I."/>
            <person name="Makabe K.W."/>
            <person name="Manohar C."/>
            <person name="Matassi G."/>
            <person name="Medina M."/>
            <person name="Mochizuki Y."/>
            <person name="Mount S."/>
            <person name="Morishita T."/>
            <person name="Miura S."/>
            <person name="Nakayama A."/>
            <person name="Nishizaka S."/>
            <person name="Nomoto H."/>
            <person name="Ohta F."/>
            <person name="Oishi K."/>
            <person name="Rigoutsos I."/>
            <person name="Sano M."/>
            <person name="Sasaki A."/>
            <person name="Sasakura Y."/>
            <person name="Shoguchi E."/>
            <person name="Shin-i T."/>
            <person name="Spagnuolo A."/>
            <person name="Stainier D."/>
            <person name="Suzuki M.M."/>
            <person name="Tassy O."/>
            <person name="Takatori N."/>
            <person name="Tokuoka M."/>
            <person name="Yagi K."/>
            <person name="Yoshizaki F."/>
            <person name="Wada S."/>
            <person name="Zhang C."/>
            <person name="Hyatt P.D."/>
            <person name="Larimer F."/>
            <person name="Detter C."/>
            <person name="Doggett N."/>
            <person name="Glavina T."/>
            <person name="Hawkins T."/>
            <person name="Richardson P."/>
            <person name="Lucas S."/>
            <person name="Kohara Y."/>
            <person name="Levine M."/>
            <person name="Satoh N."/>
            <person name="Rokhsar D.S."/>
        </authorList>
    </citation>
    <scope>NUCLEOTIDE SEQUENCE [LARGE SCALE GENOMIC DNA]</scope>
</reference>
<feature type="region of interest" description="Disordered" evidence="1">
    <location>
        <begin position="1"/>
        <end position="55"/>
    </location>
</feature>
<protein>
    <submittedName>
        <fullName evidence="3">Uncharacterized protein</fullName>
    </submittedName>
</protein>
<keyword evidence="2" id="KW-0812">Transmembrane</keyword>
<sequence length="222" mass="24843">GSQRRGHHSSRVSHHSNPPAPLRGRRQSDFDTWNSFPTLPIESQPDDRPSPFNINTNINPVGVQYIVPQQYGKFKRSQNPTPSYVTKYVSNDDTTVFALETTIFPKKAGSAEFACANESAIREFMKTPEATRRLEAHRHVTIDVFEPVFIIGSFPSLLLCIFARLVVMVTAHNHFLSAYVINIAGMPLQLVTGALGVNSAAYHVGQFGFSWFYGYYGENMAM</sequence>
<keyword evidence="4" id="KW-1185">Reference proteome</keyword>
<evidence type="ECO:0000313" key="3">
    <source>
        <dbReference type="Ensembl" id="ENSCINP00000002920.3"/>
    </source>
</evidence>
<feature type="transmembrane region" description="Helical" evidence="2">
    <location>
        <begin position="148"/>
        <end position="167"/>
    </location>
</feature>
<dbReference type="AlphaFoldDB" id="F6TI46"/>
<dbReference type="Proteomes" id="UP000008144">
    <property type="component" value="Unassembled WGS sequence"/>
</dbReference>
<dbReference type="Ensembl" id="ENSCINT00000002920.3">
    <property type="protein sequence ID" value="ENSCINP00000002920.3"/>
    <property type="gene ID" value="ENSCING00000001484.3"/>
</dbReference>